<dbReference type="GO" id="GO:0009007">
    <property type="term" value="F:site-specific DNA-methyltransferase (adenine-specific) activity"/>
    <property type="evidence" value="ECO:0007669"/>
    <property type="project" value="UniProtKB-EC"/>
</dbReference>
<feature type="domain" description="MmeI-like DNA-methyltransferase" evidence="8">
    <location>
        <begin position="405"/>
        <end position="604"/>
    </location>
</feature>
<sequence>MDLDEFLRDAAASGGAERANAQTFLNGLADVLGVERPHYATGDTRADAYVYERPLTFRDGRQSKGFVDLYKRGAFVLETKQGADAKRTEGGRKLRQGHGRRGTRAWEATMQAARNQAEGYARNLEAAEPPPPFVVVCDVGFCLDLYADFSGSGRLYRPFPDAERNRVRLGDLADPETRATLAAVFEDPLSLDPARRQARVTVELADELATLATSLDGATDADGAPMDAEAVASFLSRCLFSMFAEDAGLIPEGAFRRLLEAYADDLDHLPHALAHFFRTMDEGGYVGEVREHVRRFNGLLFKDTRTPRLTEDQRAALLDASRSDWAEVEPSIFGTLIERALDPAERHALGAHFTPRAYVERLVGPTVLEPLREEWDGARAAATQLIERAEDASGGQRTRLRNEARAVLAGFLTRLASVRVLDPACGSGNFLYVTFAGLKALEDEARRAAEGLVGEAVGEGFGVTPRQMRGIELNARAAAIADLVLWIGYLQWHRRRYGGSQPLPEPVLEGYGQVEHRDAVLTEAGEPAPWPDAEFIVGNPPFLGKGEPMRTALGQGYLDALAKAYPAVPGSADFVLYWWHRSAEAVRRGEVQRFGLVTTNSLPQTFNRRVIDRQLDGEPVADRPGADGLFTGGGEVPSLALAFAIPDHPWVDSADAADVRVAMTTGVRADDFPPDAGRLAVVTHERDDDGDGIAEVDLTDYVGSINADLTVGADVTQAEPLDANQGISSVGSMFSGRGFVLTPDEAERMKAQVGDDPHVRPTLNGRDLTAPPRERYALDFYGLTADETRDRYPEAFERLVREVKPARDTNRRKSYRENWWLFAEPRPTLRSALAGLPRYIATPETAKHRLFQFLDASILPEHKIIAIAFDDAYHLGVLSSSVHGEWADRAGGRLGVGNDPVYNTTRCFQPFPFPNATDAQADAIRQFGEAIDAHRKARQSEHPGLGLTDLYNAVQALRLGRDLTAKERRAADDGLAHTLLDLHRRLDRAVLDAYGWGDLDAEAPTFRAAVLDRLVALNAERRAEEEAGTVRYLRPAFQNPGAPAQGGLDLRTPAPVAVDDEPDTRPWPDALAGRTVAVRQAVAAGASTPAEVAARFDGATPRAAEEVLDALAELGLVHHVGDAFTL</sequence>
<dbReference type="GO" id="GO:0032259">
    <property type="term" value="P:methylation"/>
    <property type="evidence" value="ECO:0007669"/>
    <property type="project" value="UniProtKB-KW"/>
</dbReference>
<evidence type="ECO:0000313" key="9">
    <source>
        <dbReference type="EMBL" id="PAP78616.1"/>
    </source>
</evidence>
<accession>A0A271J515</accession>
<dbReference type="Gene3D" id="3.40.50.150">
    <property type="entry name" value="Vaccinia Virus protein VP39"/>
    <property type="match status" value="1"/>
</dbReference>
<evidence type="ECO:0000256" key="3">
    <source>
        <dbReference type="ARBA" id="ARBA00022679"/>
    </source>
</evidence>
<dbReference type="AlphaFoldDB" id="A0A271J515"/>
<dbReference type="SUPFAM" id="SSF53335">
    <property type="entry name" value="S-adenosyl-L-methionine-dependent methyltransferases"/>
    <property type="match status" value="1"/>
</dbReference>
<evidence type="ECO:0000313" key="10">
    <source>
        <dbReference type="Proteomes" id="UP000216339"/>
    </source>
</evidence>
<dbReference type="InterPro" id="IPR046820">
    <property type="entry name" value="MmeI_TRD"/>
</dbReference>
<dbReference type="InterPro" id="IPR046816">
    <property type="entry name" value="MmeI_Mtase"/>
</dbReference>
<gene>
    <name evidence="9" type="ORF">BSZ37_01960</name>
</gene>
<evidence type="ECO:0000256" key="4">
    <source>
        <dbReference type="ARBA" id="ARBA00047942"/>
    </source>
</evidence>
<evidence type="ECO:0000259" key="7">
    <source>
        <dbReference type="Pfam" id="PF20466"/>
    </source>
</evidence>
<dbReference type="Pfam" id="PF20464">
    <property type="entry name" value="MmeI_N"/>
    <property type="match status" value="1"/>
</dbReference>
<dbReference type="Pfam" id="PF20473">
    <property type="entry name" value="MmeI_Mtase"/>
    <property type="match status" value="1"/>
</dbReference>
<dbReference type="InterPro" id="IPR046819">
    <property type="entry name" value="MmeI_hel"/>
</dbReference>
<organism evidence="9 10">
    <name type="scientific">Rubrivirga marina</name>
    <dbReference type="NCBI Taxonomy" id="1196024"/>
    <lineage>
        <taxon>Bacteria</taxon>
        <taxon>Pseudomonadati</taxon>
        <taxon>Rhodothermota</taxon>
        <taxon>Rhodothermia</taxon>
        <taxon>Rhodothermales</taxon>
        <taxon>Rubricoccaceae</taxon>
        <taxon>Rubrivirga</taxon>
    </lineage>
</organism>
<dbReference type="InterPro" id="IPR029063">
    <property type="entry name" value="SAM-dependent_MTases_sf"/>
</dbReference>
<evidence type="ECO:0000256" key="2">
    <source>
        <dbReference type="ARBA" id="ARBA00022603"/>
    </source>
</evidence>
<dbReference type="Pfam" id="PF20466">
    <property type="entry name" value="MmeI_TRD"/>
    <property type="match status" value="1"/>
</dbReference>
<feature type="domain" description="MmeI-like helicase spacer" evidence="6">
    <location>
        <begin position="230"/>
        <end position="301"/>
    </location>
</feature>
<evidence type="ECO:0000259" key="8">
    <source>
        <dbReference type="Pfam" id="PF20473"/>
    </source>
</evidence>
<evidence type="ECO:0000256" key="1">
    <source>
        <dbReference type="ARBA" id="ARBA00011900"/>
    </source>
</evidence>
<feature type="domain" description="MmeI-like target recognition" evidence="7">
    <location>
        <begin position="731"/>
        <end position="915"/>
    </location>
</feature>
<keyword evidence="10" id="KW-1185">Reference proteome</keyword>
<comment type="caution">
    <text evidence="9">The sequence shown here is derived from an EMBL/GenBank/DDBJ whole genome shotgun (WGS) entry which is preliminary data.</text>
</comment>
<protein>
    <recommendedName>
        <fullName evidence="1">site-specific DNA-methyltransferase (adenine-specific)</fullName>
        <ecNumber evidence="1">2.1.1.72</ecNumber>
    </recommendedName>
</protein>
<evidence type="ECO:0000259" key="5">
    <source>
        <dbReference type="Pfam" id="PF20464"/>
    </source>
</evidence>
<reference evidence="9 10" key="1">
    <citation type="submission" date="2016-11" db="EMBL/GenBank/DDBJ databases">
        <title>Study of marine rhodopsin-containing bacteria.</title>
        <authorList>
            <person name="Yoshizawa S."/>
            <person name="Kumagai Y."/>
            <person name="Kogure K."/>
        </authorList>
    </citation>
    <scope>NUCLEOTIDE SEQUENCE [LARGE SCALE GENOMIC DNA]</scope>
    <source>
        <strain evidence="9 10">SAORIC-28</strain>
    </source>
</reference>
<name>A0A271J515_9BACT</name>
<proteinExistence type="predicted"/>
<keyword evidence="2" id="KW-0489">Methyltransferase</keyword>
<dbReference type="PRINTS" id="PR00507">
    <property type="entry name" value="N12N6MTFRASE"/>
</dbReference>
<dbReference type="Pfam" id="PF20465">
    <property type="entry name" value="MmeI_hel"/>
    <property type="match status" value="1"/>
</dbReference>
<feature type="domain" description="MmeI-like N-terminal" evidence="5">
    <location>
        <begin position="5"/>
        <end position="215"/>
    </location>
</feature>
<dbReference type="InterPro" id="IPR046817">
    <property type="entry name" value="MmeI_N"/>
</dbReference>
<keyword evidence="3" id="KW-0808">Transferase</keyword>
<comment type="catalytic activity">
    <reaction evidence="4">
        <text>a 2'-deoxyadenosine in DNA + S-adenosyl-L-methionine = an N(6)-methyl-2'-deoxyadenosine in DNA + S-adenosyl-L-homocysteine + H(+)</text>
        <dbReference type="Rhea" id="RHEA:15197"/>
        <dbReference type="Rhea" id="RHEA-COMP:12418"/>
        <dbReference type="Rhea" id="RHEA-COMP:12419"/>
        <dbReference type="ChEBI" id="CHEBI:15378"/>
        <dbReference type="ChEBI" id="CHEBI:57856"/>
        <dbReference type="ChEBI" id="CHEBI:59789"/>
        <dbReference type="ChEBI" id="CHEBI:90615"/>
        <dbReference type="ChEBI" id="CHEBI:90616"/>
        <dbReference type="EC" id="2.1.1.72"/>
    </reaction>
</comment>
<dbReference type="EMBL" id="MQWD01000001">
    <property type="protein sequence ID" value="PAP78616.1"/>
    <property type="molecule type" value="Genomic_DNA"/>
</dbReference>
<dbReference type="EC" id="2.1.1.72" evidence="1"/>
<dbReference type="PANTHER" id="PTHR33841:SF1">
    <property type="entry name" value="DNA METHYLTRANSFERASE A"/>
    <property type="match status" value="1"/>
</dbReference>
<dbReference type="PANTHER" id="PTHR33841">
    <property type="entry name" value="DNA METHYLTRANSFERASE YEEA-RELATED"/>
    <property type="match status" value="1"/>
</dbReference>
<evidence type="ECO:0000259" key="6">
    <source>
        <dbReference type="Pfam" id="PF20465"/>
    </source>
</evidence>
<dbReference type="Proteomes" id="UP000216339">
    <property type="component" value="Unassembled WGS sequence"/>
</dbReference>
<dbReference type="InterPro" id="IPR050953">
    <property type="entry name" value="N4_N6_ade-DNA_methylase"/>
</dbReference>